<comment type="caution">
    <text evidence="7">Lacks conserved residue(s) required for the propagation of feature annotation.</text>
</comment>
<dbReference type="Gene3D" id="3.40.50.620">
    <property type="entry name" value="HUPs"/>
    <property type="match status" value="1"/>
</dbReference>
<name>A0A8J6J4D5_9FIRM</name>
<feature type="binding site" evidence="7">
    <location>
        <position position="225"/>
    </location>
    <ligand>
        <name>L-glutamine</name>
        <dbReference type="ChEBI" id="CHEBI:58359"/>
    </ligand>
</feature>
<dbReference type="InterPro" id="IPR004514">
    <property type="entry name" value="Gln-tRNA-synth"/>
</dbReference>
<dbReference type="NCBIfam" id="TIGR00440">
    <property type="entry name" value="glnS"/>
    <property type="match status" value="1"/>
</dbReference>
<keyword evidence="1 7" id="KW-0963">Cytoplasm</keyword>
<feature type="binding site" evidence="7">
    <location>
        <position position="81"/>
    </location>
    <ligand>
        <name>L-glutamine</name>
        <dbReference type="ChEBI" id="CHEBI:58359"/>
    </ligand>
</feature>
<dbReference type="GO" id="GO:0006425">
    <property type="term" value="P:glutaminyl-tRNA aminoacylation"/>
    <property type="evidence" value="ECO:0007669"/>
    <property type="project" value="UniProtKB-UniRule"/>
</dbReference>
<dbReference type="FunFam" id="3.40.50.620:FF:000037">
    <property type="entry name" value="Glutamine--tRNA ligase cytoplasmic"/>
    <property type="match status" value="1"/>
</dbReference>
<keyword evidence="5 7" id="KW-0648">Protein biosynthesis</keyword>
<feature type="binding site" evidence="7">
    <location>
        <begin position="274"/>
        <end position="275"/>
    </location>
    <ligand>
        <name>ATP</name>
        <dbReference type="ChEBI" id="CHEBI:30616"/>
    </ligand>
</feature>
<evidence type="ECO:0000256" key="6">
    <source>
        <dbReference type="ARBA" id="ARBA00023146"/>
    </source>
</evidence>
<dbReference type="CDD" id="cd00807">
    <property type="entry name" value="GlnRS_core"/>
    <property type="match status" value="1"/>
</dbReference>
<gene>
    <name evidence="7" type="primary">glnS</name>
    <name evidence="12" type="ORF">H8S55_05235</name>
</gene>
<feature type="binding site" evidence="7">
    <location>
        <begin position="282"/>
        <end position="284"/>
    </location>
    <ligand>
        <name>ATP</name>
        <dbReference type="ChEBI" id="CHEBI:30616"/>
    </ligand>
</feature>
<dbReference type="SUPFAM" id="SSF52374">
    <property type="entry name" value="Nucleotidylyl transferase"/>
    <property type="match status" value="1"/>
</dbReference>
<feature type="domain" description="tRNA synthetases class I (E and Q) anti-codon binding" evidence="11">
    <location>
        <begin position="472"/>
        <end position="546"/>
    </location>
</feature>
<evidence type="ECO:0000256" key="5">
    <source>
        <dbReference type="ARBA" id="ARBA00022917"/>
    </source>
</evidence>
<comment type="similarity">
    <text evidence="7 8">Belongs to the class-I aminoacyl-tRNA synthetase family.</text>
</comment>
<evidence type="ECO:0000259" key="11">
    <source>
        <dbReference type="Pfam" id="PF20974"/>
    </source>
</evidence>
<dbReference type="Pfam" id="PF03950">
    <property type="entry name" value="tRNA-synt_1c_C"/>
    <property type="match status" value="1"/>
</dbReference>
<evidence type="ECO:0000256" key="4">
    <source>
        <dbReference type="ARBA" id="ARBA00022840"/>
    </source>
</evidence>
<dbReference type="InterPro" id="IPR022861">
    <property type="entry name" value="Gln_tRNA_ligase_bac"/>
</dbReference>
<dbReference type="InterPro" id="IPR020056">
    <property type="entry name" value="Rbsml_bL25/Gln-tRNA_synth_N"/>
</dbReference>
<protein>
    <recommendedName>
        <fullName evidence="7">Glutamine--tRNA ligase</fullName>
        <ecNumber evidence="7">6.1.1.18</ecNumber>
    </recommendedName>
    <alternativeName>
        <fullName evidence="7">Glutaminyl-tRNA synthetase</fullName>
        <shortName evidence="7">GlnRS</shortName>
    </alternativeName>
</protein>
<dbReference type="GO" id="GO:0005829">
    <property type="term" value="C:cytosol"/>
    <property type="evidence" value="ECO:0007669"/>
    <property type="project" value="TreeGrafter"/>
</dbReference>
<keyword evidence="2 7" id="KW-0436">Ligase</keyword>
<dbReference type="FunFam" id="1.10.1160.10:FF:000001">
    <property type="entry name" value="Glutamine--tRNA ligase"/>
    <property type="match status" value="1"/>
</dbReference>
<sequence>MSEETKTTAAGAEGEAVESQNFIHQFIKEDIAPGGQFAGMQVHTRFPPEPNGYLHIGHCKALIIDFGSAEKFGGICNLRMDDTNPAKEDTEFVDAIKEDIHWLGFDWGDRFFYGSDYFEEDYRQAVGLIKKGLAYVCELTPEQFKEYRGDVNTPARSPFRDRPVEESLDLFQRMRSGEFPEGKYTLRAKIDLTSGNFNMRDPVLYRIRYIHHHRQGDKWCIYPMYDFAHPIQDALEGITHSLCSLEYEDHRPLYNWVVEHCDLPSHPRQIEFARLGIDHTVMSKRKLRQLVEEGRVSGWDDPRMPTLCGLRRRGYTPTSIRNFCDRIGVAKNPSTVEYSFLEHCLREDLNDHAQRAMAVLRPVKLVITNYPAGQSETLTIENNPLDPAAGTREVTFSRELWVEADDFLTQPVPKYKRLYPGGPECRLKGAYLIKCVGYETDENGNVTEIAAEYDPDSRGGDPADGRKVKGATIHWVDAATAVNAQVRLYDNLFSDADPDGGDKNFLDCLNPASLEVLTGCKLEASLANAQPSDRFQFLRVGYFCADSKDSKPGALVFNRAVSLKDSFKPKK</sequence>
<dbReference type="RefSeq" id="WP_186878088.1">
    <property type="nucleotide sequence ID" value="NZ_JACOPN010000003.1"/>
</dbReference>
<comment type="subcellular location">
    <subcellularLocation>
        <location evidence="7">Cytoplasm</location>
    </subcellularLocation>
</comment>
<dbReference type="InterPro" id="IPR020059">
    <property type="entry name" value="Glu/Gln-tRNA-synth_Ib_codon-bd"/>
</dbReference>
<accession>A0A8J6J4D5</accession>
<feature type="short sequence motif" description="'KMSKS' region" evidence="7">
    <location>
        <begin position="281"/>
        <end position="285"/>
    </location>
</feature>
<comment type="catalytic activity">
    <reaction evidence="7">
        <text>tRNA(Gln) + L-glutamine + ATP = L-glutaminyl-tRNA(Gln) + AMP + diphosphate</text>
        <dbReference type="Rhea" id="RHEA:20121"/>
        <dbReference type="Rhea" id="RHEA-COMP:9662"/>
        <dbReference type="Rhea" id="RHEA-COMP:9681"/>
        <dbReference type="ChEBI" id="CHEBI:30616"/>
        <dbReference type="ChEBI" id="CHEBI:33019"/>
        <dbReference type="ChEBI" id="CHEBI:58359"/>
        <dbReference type="ChEBI" id="CHEBI:78442"/>
        <dbReference type="ChEBI" id="CHEBI:78521"/>
        <dbReference type="ChEBI" id="CHEBI:456215"/>
        <dbReference type="EC" id="6.1.1.18"/>
    </reaction>
</comment>
<dbReference type="NCBIfam" id="NF011291">
    <property type="entry name" value="PRK14703.1"/>
    <property type="match status" value="1"/>
</dbReference>
<dbReference type="InterPro" id="IPR050132">
    <property type="entry name" value="Gln/Glu-tRNA_Ligase"/>
</dbReference>
<dbReference type="Proteomes" id="UP000602260">
    <property type="component" value="Unassembled WGS sequence"/>
</dbReference>
<dbReference type="PRINTS" id="PR00987">
    <property type="entry name" value="TRNASYNTHGLU"/>
</dbReference>
<feature type="domain" description="Glutamyl/glutaminyl-tRNA synthetase class Ib anti-codon binding" evidence="10">
    <location>
        <begin position="353"/>
        <end position="454"/>
    </location>
</feature>
<dbReference type="AlphaFoldDB" id="A0A8J6J4D5"/>
<dbReference type="InterPro" id="IPR000924">
    <property type="entry name" value="Glu/Gln-tRNA-synth"/>
</dbReference>
<dbReference type="InterPro" id="IPR014729">
    <property type="entry name" value="Rossmann-like_a/b/a_fold"/>
</dbReference>
<comment type="caution">
    <text evidence="12">The sequence shown here is derived from an EMBL/GenBank/DDBJ whole genome shotgun (WGS) entry which is preliminary data.</text>
</comment>
<dbReference type="GO" id="GO:0005524">
    <property type="term" value="F:ATP binding"/>
    <property type="evidence" value="ECO:0007669"/>
    <property type="project" value="UniProtKB-UniRule"/>
</dbReference>
<evidence type="ECO:0000259" key="9">
    <source>
        <dbReference type="Pfam" id="PF00749"/>
    </source>
</evidence>
<dbReference type="Pfam" id="PF00749">
    <property type="entry name" value="tRNA-synt_1c"/>
    <property type="match status" value="1"/>
</dbReference>
<keyword evidence="6 7" id="KW-0030">Aminoacyl-tRNA synthetase</keyword>
<dbReference type="PANTHER" id="PTHR43097:SF5">
    <property type="entry name" value="GLUTAMATE--TRNA LIGASE"/>
    <property type="match status" value="1"/>
</dbReference>
<dbReference type="HAMAP" id="MF_00126">
    <property type="entry name" value="Gln_tRNA_synth"/>
    <property type="match status" value="1"/>
</dbReference>
<evidence type="ECO:0000256" key="2">
    <source>
        <dbReference type="ARBA" id="ARBA00022598"/>
    </source>
</evidence>
<keyword evidence="13" id="KW-1185">Reference proteome</keyword>
<feature type="short sequence motif" description="'HIGH' region" evidence="7">
    <location>
        <begin position="48"/>
        <end position="58"/>
    </location>
</feature>
<evidence type="ECO:0000313" key="13">
    <source>
        <dbReference type="Proteomes" id="UP000602260"/>
    </source>
</evidence>
<feature type="binding site" evidence="7">
    <location>
        <begin position="49"/>
        <end position="51"/>
    </location>
    <ligand>
        <name>ATP</name>
        <dbReference type="ChEBI" id="CHEBI:30616"/>
    </ligand>
</feature>
<feature type="domain" description="Glutamyl/glutaminyl-tRNA synthetase class Ib catalytic" evidence="9">
    <location>
        <begin position="41"/>
        <end position="350"/>
    </location>
</feature>
<dbReference type="GO" id="GO:0004819">
    <property type="term" value="F:glutamine-tRNA ligase activity"/>
    <property type="evidence" value="ECO:0007669"/>
    <property type="project" value="UniProtKB-UniRule"/>
</dbReference>
<dbReference type="InterPro" id="IPR049437">
    <property type="entry name" value="tRNA-synt_1c_C2"/>
</dbReference>
<evidence type="ECO:0000256" key="1">
    <source>
        <dbReference type="ARBA" id="ARBA00022490"/>
    </source>
</evidence>
<dbReference type="FunFam" id="3.90.800.10:FF:000001">
    <property type="entry name" value="Glutamine--tRNA ligase"/>
    <property type="match status" value="1"/>
</dbReference>
<dbReference type="PANTHER" id="PTHR43097">
    <property type="entry name" value="GLUTAMINE-TRNA LIGASE"/>
    <property type="match status" value="1"/>
</dbReference>
<dbReference type="Gene3D" id="2.40.240.10">
    <property type="entry name" value="Ribosomal Protein L25, Chain P"/>
    <property type="match status" value="2"/>
</dbReference>
<dbReference type="GO" id="GO:0006424">
    <property type="term" value="P:glutamyl-tRNA aminoacylation"/>
    <property type="evidence" value="ECO:0007669"/>
    <property type="project" value="UniProtKB-UniRule"/>
</dbReference>
<keyword evidence="3 7" id="KW-0547">Nucleotide-binding</keyword>
<evidence type="ECO:0000256" key="3">
    <source>
        <dbReference type="ARBA" id="ARBA00022741"/>
    </source>
</evidence>
<dbReference type="SUPFAM" id="SSF50715">
    <property type="entry name" value="Ribosomal protein L25-like"/>
    <property type="match status" value="1"/>
</dbReference>
<dbReference type="InterPro" id="IPR011035">
    <property type="entry name" value="Ribosomal_bL25/Gln-tRNA_synth"/>
</dbReference>
<dbReference type="InterPro" id="IPR020058">
    <property type="entry name" value="Glu/Gln-tRNA-synth_Ib_cat-dom"/>
</dbReference>
<proteinExistence type="inferred from homology"/>
<reference evidence="12" key="1">
    <citation type="submission" date="2020-08" db="EMBL/GenBank/DDBJ databases">
        <title>Genome public.</title>
        <authorList>
            <person name="Liu C."/>
            <person name="Sun Q."/>
        </authorList>
    </citation>
    <scope>NUCLEOTIDE SEQUENCE</scope>
    <source>
        <strain evidence="12">BX5</strain>
    </source>
</reference>
<dbReference type="Pfam" id="PF20974">
    <property type="entry name" value="tRNA-synt_1c_C2"/>
    <property type="match status" value="1"/>
</dbReference>
<evidence type="ECO:0000256" key="8">
    <source>
        <dbReference type="RuleBase" id="RU363037"/>
    </source>
</evidence>
<comment type="subunit">
    <text evidence="7">Monomer.</text>
</comment>
<dbReference type="EMBL" id="JACOPN010000003">
    <property type="protein sequence ID" value="MBC5716727.1"/>
    <property type="molecule type" value="Genomic_DNA"/>
</dbReference>
<evidence type="ECO:0000256" key="7">
    <source>
        <dbReference type="HAMAP-Rule" id="MF_00126"/>
    </source>
</evidence>
<organism evidence="12 13">
    <name type="scientific">Flintibacter faecis</name>
    <dbReference type="NCBI Taxonomy" id="2763047"/>
    <lineage>
        <taxon>Bacteria</taxon>
        <taxon>Bacillati</taxon>
        <taxon>Bacillota</taxon>
        <taxon>Clostridia</taxon>
        <taxon>Eubacteriales</taxon>
        <taxon>Flintibacter</taxon>
    </lineage>
</organism>
<evidence type="ECO:0000259" key="10">
    <source>
        <dbReference type="Pfam" id="PF03950"/>
    </source>
</evidence>
<dbReference type="EC" id="6.1.1.18" evidence="7"/>
<keyword evidence="4 7" id="KW-0067">ATP-binding</keyword>
<evidence type="ECO:0000313" key="12">
    <source>
        <dbReference type="EMBL" id="MBC5716727.1"/>
    </source>
</evidence>